<gene>
    <name evidence="2" type="ORF">BHYA_0168g00140</name>
</gene>
<accession>A0A4Z1GG84</accession>
<evidence type="ECO:0008006" key="4">
    <source>
        <dbReference type="Google" id="ProtNLM"/>
    </source>
</evidence>
<dbReference type="PANTHER" id="PTHR42085">
    <property type="entry name" value="F-BOX DOMAIN-CONTAINING PROTEIN"/>
    <property type="match status" value="1"/>
</dbReference>
<dbReference type="InterPro" id="IPR038883">
    <property type="entry name" value="AN11006-like"/>
</dbReference>
<organism evidence="2 3">
    <name type="scientific">Botrytis hyacinthi</name>
    <dbReference type="NCBI Taxonomy" id="278943"/>
    <lineage>
        <taxon>Eukaryota</taxon>
        <taxon>Fungi</taxon>
        <taxon>Dikarya</taxon>
        <taxon>Ascomycota</taxon>
        <taxon>Pezizomycotina</taxon>
        <taxon>Leotiomycetes</taxon>
        <taxon>Helotiales</taxon>
        <taxon>Sclerotiniaceae</taxon>
        <taxon>Botrytis</taxon>
    </lineage>
</organism>
<evidence type="ECO:0000256" key="1">
    <source>
        <dbReference type="SAM" id="MobiDB-lite"/>
    </source>
</evidence>
<name>A0A4Z1GG84_9HELO</name>
<dbReference type="Proteomes" id="UP000297814">
    <property type="component" value="Unassembled WGS sequence"/>
</dbReference>
<feature type="region of interest" description="Disordered" evidence="1">
    <location>
        <begin position="196"/>
        <end position="238"/>
    </location>
</feature>
<dbReference type="EMBL" id="PQXK01000168">
    <property type="protein sequence ID" value="TGO35158.1"/>
    <property type="molecule type" value="Genomic_DNA"/>
</dbReference>
<feature type="compositionally biased region" description="Acidic residues" evidence="1">
    <location>
        <begin position="217"/>
        <end position="238"/>
    </location>
</feature>
<keyword evidence="3" id="KW-1185">Reference proteome</keyword>
<proteinExistence type="predicted"/>
<dbReference type="PANTHER" id="PTHR42085:SF2">
    <property type="entry name" value="F-BOX DOMAIN-CONTAINING PROTEIN"/>
    <property type="match status" value="1"/>
</dbReference>
<evidence type="ECO:0000313" key="3">
    <source>
        <dbReference type="Proteomes" id="UP000297814"/>
    </source>
</evidence>
<protein>
    <recommendedName>
        <fullName evidence="4">F-box domain-containing protein</fullName>
    </recommendedName>
</protein>
<sequence length="253" mass="29130">MTTNILSLPRELRNKIYEELLVCESSIEIDSQLRFLPSDLTQSLLFTCRTIHGEATSVFYAQNIFEFDLWNAQGFLNKIGHINASSIRSIAITFPAFYDLEPSNIELEVNDSQGLLKIQNDCTSLITLETNLESTNAWQTRLDALDNLNIVAEALALVNSHFRAIPSLQNITVNLYEEGPGDYIRREMMNHGWTIKTTENPKSENDPNDVYQWLDPPQDDDDYYDDDDDDDDNYSVDNYDIDYDSDFWRRAGD</sequence>
<reference evidence="2 3" key="1">
    <citation type="submission" date="2017-12" db="EMBL/GenBank/DDBJ databases">
        <title>Comparative genomics of Botrytis spp.</title>
        <authorList>
            <person name="Valero-Jimenez C.A."/>
            <person name="Tapia P."/>
            <person name="Veloso J."/>
            <person name="Silva-Moreno E."/>
            <person name="Staats M."/>
            <person name="Valdes J.H."/>
            <person name="Van Kan J.A.L."/>
        </authorList>
    </citation>
    <scope>NUCLEOTIDE SEQUENCE [LARGE SCALE GENOMIC DNA]</scope>
    <source>
        <strain evidence="2 3">Bh0001</strain>
    </source>
</reference>
<comment type="caution">
    <text evidence="2">The sequence shown here is derived from an EMBL/GenBank/DDBJ whole genome shotgun (WGS) entry which is preliminary data.</text>
</comment>
<evidence type="ECO:0000313" key="2">
    <source>
        <dbReference type="EMBL" id="TGO35158.1"/>
    </source>
</evidence>
<dbReference type="AlphaFoldDB" id="A0A4Z1GG84"/>